<proteinExistence type="inferred from homology"/>
<dbReference type="GO" id="GO:0016301">
    <property type="term" value="F:kinase activity"/>
    <property type="evidence" value="ECO:0007669"/>
    <property type="project" value="UniProtKB-KW"/>
</dbReference>
<gene>
    <name evidence="9" type="ORF">OTU49_011247</name>
</gene>
<name>A0AAW0W3W0_CHEQU</name>
<evidence type="ECO:0000256" key="5">
    <source>
        <dbReference type="ARBA" id="ARBA00022777"/>
    </source>
</evidence>
<evidence type="ECO:0000256" key="2">
    <source>
        <dbReference type="ARBA" id="ARBA00011961"/>
    </source>
</evidence>
<keyword evidence="4" id="KW-0547">Nucleotide-binding</keyword>
<keyword evidence="6" id="KW-0067">ATP-binding</keyword>
<comment type="caution">
    <text evidence="9">The sequence shown here is derived from an EMBL/GenBank/DDBJ whole genome shotgun (WGS) entry which is preliminary data.</text>
</comment>
<evidence type="ECO:0000256" key="1">
    <source>
        <dbReference type="ARBA" id="ARBA00009460"/>
    </source>
</evidence>
<dbReference type="FunFam" id="3.30.200.20:FF:000264">
    <property type="entry name" value="Protein-ribulosamine 3-kinase, chloroplastic"/>
    <property type="match status" value="1"/>
</dbReference>
<dbReference type="FunFam" id="3.90.1200.10:FF:000003">
    <property type="entry name" value="fructosamine-3-kinase isoform X1"/>
    <property type="match status" value="1"/>
</dbReference>
<evidence type="ECO:0000256" key="8">
    <source>
        <dbReference type="ARBA" id="ARBA00050767"/>
    </source>
</evidence>
<dbReference type="AlphaFoldDB" id="A0AAW0W3W0"/>
<comment type="similarity">
    <text evidence="1">Belongs to the fructosamine kinase family.</text>
</comment>
<keyword evidence="5" id="KW-0418">Kinase</keyword>
<dbReference type="SUPFAM" id="SSF56112">
    <property type="entry name" value="Protein kinase-like (PK-like)"/>
    <property type="match status" value="1"/>
</dbReference>
<dbReference type="GO" id="GO:0005829">
    <property type="term" value="C:cytosol"/>
    <property type="evidence" value="ECO:0007669"/>
    <property type="project" value="UniProtKB-ARBA"/>
</dbReference>
<dbReference type="Pfam" id="PF03881">
    <property type="entry name" value="Fructosamin_kin"/>
    <property type="match status" value="1"/>
</dbReference>
<comment type="catalytic activity">
    <reaction evidence="7">
        <text>N(6)-D-ribulosyl-L-lysyl-[protein] + ATP = N(6)-(3-O-phospho-D-ribulosyl)-L-lysyl-[protein] + ADP + H(+)</text>
        <dbReference type="Rhea" id="RHEA:48432"/>
        <dbReference type="Rhea" id="RHEA-COMP:12103"/>
        <dbReference type="Rhea" id="RHEA-COMP:12104"/>
        <dbReference type="ChEBI" id="CHEBI:15378"/>
        <dbReference type="ChEBI" id="CHEBI:30616"/>
        <dbReference type="ChEBI" id="CHEBI:90418"/>
        <dbReference type="ChEBI" id="CHEBI:90420"/>
        <dbReference type="ChEBI" id="CHEBI:456216"/>
        <dbReference type="EC" id="2.7.1.172"/>
    </reaction>
    <physiologicalReaction direction="left-to-right" evidence="7">
        <dbReference type="Rhea" id="RHEA:48433"/>
    </physiologicalReaction>
</comment>
<dbReference type="GO" id="GO:0102193">
    <property type="term" value="F:protein-ribulosamine 3-kinase activity"/>
    <property type="evidence" value="ECO:0007669"/>
    <property type="project" value="UniProtKB-EC"/>
</dbReference>
<dbReference type="GO" id="GO:0005524">
    <property type="term" value="F:ATP binding"/>
    <property type="evidence" value="ECO:0007669"/>
    <property type="project" value="UniProtKB-KW"/>
</dbReference>
<dbReference type="Gene3D" id="3.30.200.20">
    <property type="entry name" value="Phosphorylase Kinase, domain 1"/>
    <property type="match status" value="1"/>
</dbReference>
<dbReference type="EMBL" id="JARKIK010000086">
    <property type="protein sequence ID" value="KAK8724163.1"/>
    <property type="molecule type" value="Genomic_DNA"/>
</dbReference>
<comment type="catalytic activity">
    <reaction evidence="8">
        <text>N(6)-(D-psicosyl)-L-lysyl-[protein] + ATP = N(6)-(3-O-phospho-D-psicosyl)-L-lysyl-[protein] + ADP + H(+)</text>
        <dbReference type="Rhea" id="RHEA:61392"/>
        <dbReference type="Rhea" id="RHEA-COMP:15796"/>
        <dbReference type="Rhea" id="RHEA-COMP:15797"/>
        <dbReference type="ChEBI" id="CHEBI:15378"/>
        <dbReference type="ChEBI" id="CHEBI:30616"/>
        <dbReference type="ChEBI" id="CHEBI:144621"/>
        <dbReference type="ChEBI" id="CHEBI:144622"/>
        <dbReference type="ChEBI" id="CHEBI:456216"/>
    </reaction>
    <physiologicalReaction direction="left-to-right" evidence="8">
        <dbReference type="Rhea" id="RHEA:61393"/>
    </physiologicalReaction>
</comment>
<reference evidence="9 10" key="1">
    <citation type="journal article" date="2024" name="BMC Genomics">
        <title>Genome assembly of redclaw crayfish (Cherax quadricarinatus) provides insights into its immune adaptation and hypoxia tolerance.</title>
        <authorList>
            <person name="Liu Z."/>
            <person name="Zheng J."/>
            <person name="Li H."/>
            <person name="Fang K."/>
            <person name="Wang S."/>
            <person name="He J."/>
            <person name="Zhou D."/>
            <person name="Weng S."/>
            <person name="Chi M."/>
            <person name="Gu Z."/>
            <person name="He J."/>
            <person name="Li F."/>
            <person name="Wang M."/>
        </authorList>
    </citation>
    <scope>NUCLEOTIDE SEQUENCE [LARGE SCALE GENOMIC DNA]</scope>
    <source>
        <strain evidence="9">ZL_2023a</strain>
    </source>
</reference>
<dbReference type="InterPro" id="IPR016477">
    <property type="entry name" value="Fructo-/Ketosamine-3-kinase"/>
</dbReference>
<evidence type="ECO:0000313" key="9">
    <source>
        <dbReference type="EMBL" id="KAK8724163.1"/>
    </source>
</evidence>
<dbReference type="InterPro" id="IPR011009">
    <property type="entry name" value="Kinase-like_dom_sf"/>
</dbReference>
<evidence type="ECO:0000256" key="3">
    <source>
        <dbReference type="ARBA" id="ARBA00022679"/>
    </source>
</evidence>
<dbReference type="PANTHER" id="PTHR12149:SF8">
    <property type="entry name" value="PROTEIN-RIBULOSAMINE 3-KINASE"/>
    <property type="match status" value="1"/>
</dbReference>
<dbReference type="PANTHER" id="PTHR12149">
    <property type="entry name" value="FRUCTOSAMINE 3 KINASE-RELATED PROTEIN"/>
    <property type="match status" value="1"/>
</dbReference>
<protein>
    <recommendedName>
        <fullName evidence="2">protein-ribulosamine 3-kinase</fullName>
        <ecNumber evidence="2">2.7.1.172</ecNumber>
    </recommendedName>
</protein>
<evidence type="ECO:0000256" key="7">
    <source>
        <dbReference type="ARBA" id="ARBA00048655"/>
    </source>
</evidence>
<dbReference type="PIRSF" id="PIRSF006221">
    <property type="entry name" value="Ketosamine-3-kinase"/>
    <property type="match status" value="1"/>
</dbReference>
<keyword evidence="10" id="KW-1185">Reference proteome</keyword>
<accession>A0AAW0W3W0</accession>
<evidence type="ECO:0000256" key="6">
    <source>
        <dbReference type="ARBA" id="ARBA00022840"/>
    </source>
</evidence>
<organism evidence="9 10">
    <name type="scientific">Cherax quadricarinatus</name>
    <name type="common">Australian red claw crayfish</name>
    <dbReference type="NCBI Taxonomy" id="27406"/>
    <lineage>
        <taxon>Eukaryota</taxon>
        <taxon>Metazoa</taxon>
        <taxon>Ecdysozoa</taxon>
        <taxon>Arthropoda</taxon>
        <taxon>Crustacea</taxon>
        <taxon>Multicrustacea</taxon>
        <taxon>Malacostraca</taxon>
        <taxon>Eumalacostraca</taxon>
        <taxon>Eucarida</taxon>
        <taxon>Decapoda</taxon>
        <taxon>Pleocyemata</taxon>
        <taxon>Astacidea</taxon>
        <taxon>Parastacoidea</taxon>
        <taxon>Parastacidae</taxon>
        <taxon>Cherax</taxon>
    </lineage>
</organism>
<evidence type="ECO:0000313" key="10">
    <source>
        <dbReference type="Proteomes" id="UP001445076"/>
    </source>
</evidence>
<keyword evidence="3" id="KW-0808">Transferase</keyword>
<dbReference type="Gene3D" id="3.90.1200.10">
    <property type="match status" value="1"/>
</dbReference>
<sequence>DHRTALCLRPQGWSGTLTADGARLLTTQKNMVLHLCLCLYSQGYKMFAAIKEALGTQRLEGTGAGGGGCISEGEVYKTDTGKVFVKRNSKKMAREMFDGEYESLKAIAATGTVKVPTPHVVVDNPAGGAVLVMEYLDMHSLNRHAGILGKQLANLHLHNINLEKTGNVVSASEVTPTYVSQFGFPVTTCCGYLPQDNSWSDDWLVFYTRKLQQQLTLIEKEYGDREARDLWSHLQLKIPQYFKDIEVKPSLLHGDLWGGNAAELSDCPVIFDPASFYGHHEFDLAITAMFGGFSRRFWDEYHSIIPKAPGFNNRHKLYKLFHNINHWNHFGSGYRSGSLQLMRDLCR</sequence>
<dbReference type="Proteomes" id="UP001445076">
    <property type="component" value="Unassembled WGS sequence"/>
</dbReference>
<feature type="non-terminal residue" evidence="9">
    <location>
        <position position="1"/>
    </location>
</feature>
<evidence type="ECO:0000256" key="4">
    <source>
        <dbReference type="ARBA" id="ARBA00022741"/>
    </source>
</evidence>
<dbReference type="EC" id="2.7.1.172" evidence="2"/>